<dbReference type="EMBL" id="FMYW01000009">
    <property type="protein sequence ID" value="SDC52524.1"/>
    <property type="molecule type" value="Genomic_DNA"/>
</dbReference>
<feature type="transmembrane region" description="Helical" evidence="2">
    <location>
        <begin position="16"/>
        <end position="37"/>
    </location>
</feature>
<evidence type="ECO:0000256" key="2">
    <source>
        <dbReference type="SAM" id="Phobius"/>
    </source>
</evidence>
<keyword evidence="2" id="KW-1133">Transmembrane helix</keyword>
<evidence type="ECO:0000313" key="4">
    <source>
        <dbReference type="Proteomes" id="UP000198943"/>
    </source>
</evidence>
<gene>
    <name evidence="3" type="ORF">SAMN04487864_10929</name>
</gene>
<keyword evidence="4" id="KW-1185">Reference proteome</keyword>
<dbReference type="OrthoDB" id="1660997at2"/>
<keyword evidence="2" id="KW-0472">Membrane</keyword>
<organism evidence="3 4">
    <name type="scientific">Succiniclasticum ruminis</name>
    <dbReference type="NCBI Taxonomy" id="40841"/>
    <lineage>
        <taxon>Bacteria</taxon>
        <taxon>Bacillati</taxon>
        <taxon>Bacillota</taxon>
        <taxon>Negativicutes</taxon>
        <taxon>Acidaminococcales</taxon>
        <taxon>Acidaminococcaceae</taxon>
        <taxon>Succiniclasticum</taxon>
    </lineage>
</organism>
<dbReference type="RefSeq" id="WP_093730511.1">
    <property type="nucleotide sequence ID" value="NZ_FMYW01000009.1"/>
</dbReference>
<evidence type="ECO:0008006" key="5">
    <source>
        <dbReference type="Google" id="ProtNLM"/>
    </source>
</evidence>
<feature type="compositionally biased region" description="Basic and acidic residues" evidence="1">
    <location>
        <begin position="475"/>
        <end position="507"/>
    </location>
</feature>
<keyword evidence="2" id="KW-0812">Transmembrane</keyword>
<sequence>MEFPGKSFLKRHKISVAAAIASVIVSILVILGLLQFARRGAAFIFNREMQKQTMLRGTITVETLMAHITGDVNFENLVWKEPDGDVILHIPEGSFQVRLWDVITRRFKATSIQHLTLKNAVISVRFNENMQVDFLDQKPGQISLPKAEAQQKTDKNTRQDPKHKTEQDLAAEWIEDHDYVYDDDGINFDLGARRLRSVIVLEDCQLAARYKKHHYVLNNVNMKLGLDTTGMSHIDLSTGKFGGTMQGGGMSIYGEINFKPATPVLDVDVSLRDVDPSSLGFGMNVHDNMTVVVRMEGPVTGPMGKGTVKMKELHIPALHFTDIIGDVNYANGIFRFSDVHAKVFGGTLAARGDYDMNTRRYRIFGNGKNLDSKRALRNSHLSCPVDLDISLECKGNARSTLTTGNFKSGKGHYSLIPFDSIQGRFSNRYRDLRFYDVKIITQFGTVSTDAFSIIRGKLHLNKIMLMDHDTGKEMMVHEGNKGKDSKDSKDNKDNKDSKEKKDNKENNNSKNNKNN</sequence>
<dbReference type="AlphaFoldDB" id="A0A1G6MB70"/>
<feature type="compositionally biased region" description="Basic and acidic residues" evidence="1">
    <location>
        <begin position="149"/>
        <end position="166"/>
    </location>
</feature>
<evidence type="ECO:0000256" key="1">
    <source>
        <dbReference type="SAM" id="MobiDB-lite"/>
    </source>
</evidence>
<name>A0A1G6MB70_9FIRM</name>
<protein>
    <recommendedName>
        <fullName evidence="5">AsmA-like C-terminal domain-containing protein</fullName>
    </recommendedName>
</protein>
<accession>A0A1G6MB70</accession>
<evidence type="ECO:0000313" key="3">
    <source>
        <dbReference type="EMBL" id="SDC52524.1"/>
    </source>
</evidence>
<dbReference type="Proteomes" id="UP000198943">
    <property type="component" value="Unassembled WGS sequence"/>
</dbReference>
<reference evidence="4" key="1">
    <citation type="submission" date="2016-10" db="EMBL/GenBank/DDBJ databases">
        <authorList>
            <person name="Varghese N."/>
            <person name="Submissions S."/>
        </authorList>
    </citation>
    <scope>NUCLEOTIDE SEQUENCE [LARGE SCALE GENOMIC DNA]</scope>
    <source>
        <strain evidence="4">DSM 11005</strain>
    </source>
</reference>
<feature type="region of interest" description="Disordered" evidence="1">
    <location>
        <begin position="475"/>
        <end position="515"/>
    </location>
</feature>
<feature type="region of interest" description="Disordered" evidence="1">
    <location>
        <begin position="144"/>
        <end position="166"/>
    </location>
</feature>
<proteinExistence type="predicted"/>